<dbReference type="EMBL" id="CM042883">
    <property type="protein sequence ID" value="KAI4377169.1"/>
    <property type="molecule type" value="Genomic_DNA"/>
</dbReference>
<reference evidence="2" key="1">
    <citation type="journal article" date="2023" name="Front. Plant Sci.">
        <title>Chromosomal-level genome assembly of Melastoma candidum provides insights into trichome evolution.</title>
        <authorList>
            <person name="Zhong Y."/>
            <person name="Wu W."/>
            <person name="Sun C."/>
            <person name="Zou P."/>
            <person name="Liu Y."/>
            <person name="Dai S."/>
            <person name="Zhou R."/>
        </authorList>
    </citation>
    <scope>NUCLEOTIDE SEQUENCE [LARGE SCALE GENOMIC DNA]</scope>
</reference>
<proteinExistence type="predicted"/>
<keyword evidence="2" id="KW-1185">Reference proteome</keyword>
<dbReference type="Proteomes" id="UP001057402">
    <property type="component" value="Chromosome 4"/>
</dbReference>
<name>A0ACB9RE66_9MYRT</name>
<organism evidence="1 2">
    <name type="scientific">Melastoma candidum</name>
    <dbReference type="NCBI Taxonomy" id="119954"/>
    <lineage>
        <taxon>Eukaryota</taxon>
        <taxon>Viridiplantae</taxon>
        <taxon>Streptophyta</taxon>
        <taxon>Embryophyta</taxon>
        <taxon>Tracheophyta</taxon>
        <taxon>Spermatophyta</taxon>
        <taxon>Magnoliopsida</taxon>
        <taxon>eudicotyledons</taxon>
        <taxon>Gunneridae</taxon>
        <taxon>Pentapetalae</taxon>
        <taxon>rosids</taxon>
        <taxon>malvids</taxon>
        <taxon>Myrtales</taxon>
        <taxon>Melastomataceae</taxon>
        <taxon>Melastomatoideae</taxon>
        <taxon>Melastomateae</taxon>
        <taxon>Melastoma</taxon>
    </lineage>
</organism>
<accession>A0ACB9RE66</accession>
<evidence type="ECO:0000313" key="1">
    <source>
        <dbReference type="EMBL" id="KAI4377169.1"/>
    </source>
</evidence>
<comment type="caution">
    <text evidence="1">The sequence shown here is derived from an EMBL/GenBank/DDBJ whole genome shotgun (WGS) entry which is preliminary data.</text>
</comment>
<sequence length="429" mass="47519">MRKGKLILICQHGGEFITNSDCTLSYNGGDANTVDVNQDTLFDDLKLKLAEMFNLQYQSESEIKLADAVETTIVSLPVIERDADAEVACEASQIEVDVGTPADNVKKEKTGIGFGNGVNNDLKKAKRRKLTFRKSFGDLNPETVVGAWKNCITGEARNSKMVFLEILCHCGASSEIFVIKMLIDYRTCNGESWKAAHPAKKWLVRMIKDRLRSSPNHKPKDIANAIFQDSGVKLNYSKVWRGMCDARSQLPGSYKDAYDRLRWFCERIVEANPGSFANLSAGDDGGFRSLFLSFQACIQGFCDGCHGDNGFFPVALAIVDVEDDANWQLFLEQRKSAIPSPHPITFLSDSQKGLKNLMLEAFENGHHAYSIFRLAESFEESMRGPFHGDGKAALLAMPLWCSIAHSEIPMTTSQSVSLPIATEQPTPNP</sequence>
<gene>
    <name evidence="1" type="ORF">MLD38_014846</name>
</gene>
<protein>
    <submittedName>
        <fullName evidence="1">Uncharacterized protein</fullName>
    </submittedName>
</protein>
<evidence type="ECO:0000313" key="2">
    <source>
        <dbReference type="Proteomes" id="UP001057402"/>
    </source>
</evidence>